<sequence length="503" mass="56296">MHEEVIHDHDIVGKTTREDAVHLSHLSEEELVVEKKLRRKIDSLIMPLVITVYLMNYIDRNNYAAARLQGLSEDLHLKGNQYQLGLSILFVGYVLMQVPSNMLLNFSGRPSWYIGFFVIVWGLVSLLTSQVRNAADIIACRFILGIVEAPFFAGVLFYLSKWYTKSELNLRMSIFYSGSLLSGAFGNLIAAGILKGLAHKRGLAAWQWLYIIEGAITMAIGVVIVFVLPDFPHTWTALTPELKHVANRRMALDAADVDLDEAGGMSQLKGMKLAFSDPKTYVLAIMYHGTTGAAGFQNFFPTLTRTLGYGNYVSLLLVAPPYIFMVFWSFTHSIISDKVKNRFWFFVYPAIPVFAGAFIFMFSNNFGARYFSLFLLIFIFATNGTIYAWIANAIPRPPAKRAVALAFVNSVGNAASIWTPFIYNSTDGPHYVVAMGVNIALTGMAVIGACVLRWLLTRENKRLERMDDVDAVLTEKEVARLRKTAEMEGIDIATARALQKGYR</sequence>
<feature type="transmembrane region" description="Helical" evidence="6">
    <location>
        <begin position="435"/>
        <end position="456"/>
    </location>
</feature>
<dbReference type="InterPro" id="IPR020846">
    <property type="entry name" value="MFS_dom"/>
</dbReference>
<keyword evidence="4 6" id="KW-1133">Transmembrane helix</keyword>
<feature type="transmembrane region" description="Helical" evidence="6">
    <location>
        <begin position="110"/>
        <end position="127"/>
    </location>
</feature>
<dbReference type="RefSeq" id="XP_007676945.1">
    <property type="nucleotide sequence ID" value="XM_007678755.1"/>
</dbReference>
<evidence type="ECO:0000256" key="1">
    <source>
        <dbReference type="ARBA" id="ARBA00004141"/>
    </source>
</evidence>
<dbReference type="InterPro" id="IPR036259">
    <property type="entry name" value="MFS_trans_sf"/>
</dbReference>
<dbReference type="GeneID" id="19116636"/>
<feature type="transmembrane region" description="Helical" evidence="6">
    <location>
        <begin position="402"/>
        <end position="423"/>
    </location>
</feature>
<accession>M2NAS6</accession>
<proteinExistence type="predicted"/>
<dbReference type="PANTHER" id="PTHR43791">
    <property type="entry name" value="PERMEASE-RELATED"/>
    <property type="match status" value="1"/>
</dbReference>
<feature type="transmembrane region" description="Helical" evidence="6">
    <location>
        <begin position="79"/>
        <end position="98"/>
    </location>
</feature>
<evidence type="ECO:0000256" key="4">
    <source>
        <dbReference type="ARBA" id="ARBA00022989"/>
    </source>
</evidence>
<dbReference type="OrthoDB" id="2250022at2759"/>
<keyword evidence="9" id="KW-1185">Reference proteome</keyword>
<gene>
    <name evidence="8" type="ORF">BAUCODRAFT_71067</name>
</gene>
<dbReference type="AlphaFoldDB" id="M2NAS6"/>
<dbReference type="Proteomes" id="UP000011761">
    <property type="component" value="Unassembled WGS sequence"/>
</dbReference>
<dbReference type="GO" id="GO:0022857">
    <property type="term" value="F:transmembrane transporter activity"/>
    <property type="evidence" value="ECO:0007669"/>
    <property type="project" value="InterPro"/>
</dbReference>
<evidence type="ECO:0000256" key="6">
    <source>
        <dbReference type="SAM" id="Phobius"/>
    </source>
</evidence>
<dbReference type="PANTHER" id="PTHR43791:SF78">
    <property type="entry name" value="TRANSPORTER, PUTATIVE (AFU_ORTHOLOGUE AFUA_3G01370)-RELATED"/>
    <property type="match status" value="1"/>
</dbReference>
<dbReference type="GO" id="GO:0016020">
    <property type="term" value="C:membrane"/>
    <property type="evidence" value="ECO:0007669"/>
    <property type="project" value="UniProtKB-SubCell"/>
</dbReference>
<dbReference type="KEGG" id="bcom:BAUCODRAFT_71067"/>
<dbReference type="SUPFAM" id="SSF103473">
    <property type="entry name" value="MFS general substrate transporter"/>
    <property type="match status" value="1"/>
</dbReference>
<comment type="subcellular location">
    <subcellularLocation>
        <location evidence="1">Membrane</location>
        <topology evidence="1">Multi-pass membrane protein</topology>
    </subcellularLocation>
</comment>
<keyword evidence="3 6" id="KW-0812">Transmembrane</keyword>
<feature type="transmembrane region" description="Helical" evidence="6">
    <location>
        <begin position="206"/>
        <end position="228"/>
    </location>
</feature>
<feature type="domain" description="Major facilitator superfamily (MFS) profile" evidence="7">
    <location>
        <begin position="45"/>
        <end position="460"/>
    </location>
</feature>
<evidence type="ECO:0000256" key="5">
    <source>
        <dbReference type="ARBA" id="ARBA00023136"/>
    </source>
</evidence>
<dbReference type="Pfam" id="PF07690">
    <property type="entry name" value="MFS_1"/>
    <property type="match status" value="1"/>
</dbReference>
<evidence type="ECO:0000256" key="2">
    <source>
        <dbReference type="ARBA" id="ARBA00022448"/>
    </source>
</evidence>
<feature type="transmembrane region" description="Helical" evidence="6">
    <location>
        <begin position="368"/>
        <end position="390"/>
    </location>
</feature>
<feature type="transmembrane region" description="Helical" evidence="6">
    <location>
        <begin position="41"/>
        <end position="58"/>
    </location>
</feature>
<organism evidence="8 9">
    <name type="scientific">Baudoinia panamericana (strain UAMH 10762)</name>
    <name type="common">Angels' share fungus</name>
    <name type="synonym">Baudoinia compniacensis (strain UAMH 10762)</name>
    <dbReference type="NCBI Taxonomy" id="717646"/>
    <lineage>
        <taxon>Eukaryota</taxon>
        <taxon>Fungi</taxon>
        <taxon>Dikarya</taxon>
        <taxon>Ascomycota</taxon>
        <taxon>Pezizomycotina</taxon>
        <taxon>Dothideomycetes</taxon>
        <taxon>Dothideomycetidae</taxon>
        <taxon>Mycosphaerellales</taxon>
        <taxon>Teratosphaeriaceae</taxon>
        <taxon>Baudoinia</taxon>
    </lineage>
</organism>
<keyword evidence="2" id="KW-0813">Transport</keyword>
<feature type="transmembrane region" description="Helical" evidence="6">
    <location>
        <begin position="174"/>
        <end position="194"/>
    </location>
</feature>
<evidence type="ECO:0000259" key="7">
    <source>
        <dbReference type="PROSITE" id="PS50850"/>
    </source>
</evidence>
<evidence type="ECO:0000313" key="9">
    <source>
        <dbReference type="Proteomes" id="UP000011761"/>
    </source>
</evidence>
<keyword evidence="5 6" id="KW-0472">Membrane</keyword>
<dbReference type="HOGENOM" id="CLU_001265_0_6_1"/>
<dbReference type="eggNOG" id="KOG2533">
    <property type="taxonomic scope" value="Eukaryota"/>
</dbReference>
<dbReference type="Gene3D" id="1.20.1250.20">
    <property type="entry name" value="MFS general substrate transporter like domains"/>
    <property type="match status" value="2"/>
</dbReference>
<dbReference type="PROSITE" id="PS50850">
    <property type="entry name" value="MFS"/>
    <property type="match status" value="1"/>
</dbReference>
<reference evidence="8 9" key="1">
    <citation type="journal article" date="2012" name="PLoS Pathog.">
        <title>Diverse lifestyles and strategies of plant pathogenesis encoded in the genomes of eighteen Dothideomycetes fungi.</title>
        <authorList>
            <person name="Ohm R.A."/>
            <person name="Feau N."/>
            <person name="Henrissat B."/>
            <person name="Schoch C.L."/>
            <person name="Horwitz B.A."/>
            <person name="Barry K.W."/>
            <person name="Condon B.J."/>
            <person name="Copeland A.C."/>
            <person name="Dhillon B."/>
            <person name="Glaser F."/>
            <person name="Hesse C.N."/>
            <person name="Kosti I."/>
            <person name="LaButti K."/>
            <person name="Lindquist E.A."/>
            <person name="Lucas S."/>
            <person name="Salamov A.A."/>
            <person name="Bradshaw R.E."/>
            <person name="Ciuffetti L."/>
            <person name="Hamelin R.C."/>
            <person name="Kema G.H.J."/>
            <person name="Lawrence C."/>
            <person name="Scott J.A."/>
            <person name="Spatafora J.W."/>
            <person name="Turgeon B.G."/>
            <person name="de Wit P.J.G.M."/>
            <person name="Zhong S."/>
            <person name="Goodwin S.B."/>
            <person name="Grigoriev I.V."/>
        </authorList>
    </citation>
    <scope>NUCLEOTIDE SEQUENCE [LARGE SCALE GENOMIC DNA]</scope>
    <source>
        <strain evidence="8 9">UAMH 10762</strain>
    </source>
</reference>
<evidence type="ECO:0000256" key="3">
    <source>
        <dbReference type="ARBA" id="ARBA00022692"/>
    </source>
</evidence>
<dbReference type="OMA" id="APPYLFM"/>
<feature type="transmembrane region" description="Helical" evidence="6">
    <location>
        <begin position="343"/>
        <end position="362"/>
    </location>
</feature>
<dbReference type="EMBL" id="KB445556">
    <property type="protein sequence ID" value="EMC95945.1"/>
    <property type="molecule type" value="Genomic_DNA"/>
</dbReference>
<dbReference type="FunFam" id="1.20.1250.20:FF:000057">
    <property type="entry name" value="MFS general substrate transporter"/>
    <property type="match status" value="1"/>
</dbReference>
<evidence type="ECO:0000313" key="8">
    <source>
        <dbReference type="EMBL" id="EMC95945.1"/>
    </source>
</evidence>
<feature type="transmembrane region" description="Helical" evidence="6">
    <location>
        <begin position="309"/>
        <end position="331"/>
    </location>
</feature>
<dbReference type="FunFam" id="1.20.1250.20:FF:000013">
    <property type="entry name" value="MFS general substrate transporter"/>
    <property type="match status" value="1"/>
</dbReference>
<protein>
    <recommendedName>
        <fullName evidence="7">Major facilitator superfamily (MFS) profile domain-containing protein</fullName>
    </recommendedName>
</protein>
<dbReference type="InterPro" id="IPR011701">
    <property type="entry name" value="MFS"/>
</dbReference>
<name>M2NAS6_BAUPA</name>
<feature type="transmembrane region" description="Helical" evidence="6">
    <location>
        <begin position="139"/>
        <end position="159"/>
    </location>
</feature>